<organism evidence="2 3">
    <name type="scientific">Phaeosphaeria nodorum (strain SN15 / ATCC MYA-4574 / FGSC 10173)</name>
    <name type="common">Glume blotch fungus</name>
    <name type="synonym">Parastagonospora nodorum</name>
    <dbReference type="NCBI Taxonomy" id="321614"/>
    <lineage>
        <taxon>Eukaryota</taxon>
        <taxon>Fungi</taxon>
        <taxon>Dikarya</taxon>
        <taxon>Ascomycota</taxon>
        <taxon>Pezizomycotina</taxon>
        <taxon>Dothideomycetes</taxon>
        <taxon>Pleosporomycetidae</taxon>
        <taxon>Pleosporales</taxon>
        <taxon>Pleosporineae</taxon>
        <taxon>Phaeosphaeriaceae</taxon>
        <taxon>Parastagonospora</taxon>
    </lineage>
</organism>
<evidence type="ECO:0000313" key="3">
    <source>
        <dbReference type="Proteomes" id="UP000663193"/>
    </source>
</evidence>
<dbReference type="EMBL" id="CP069029">
    <property type="protein sequence ID" value="QRC97714.1"/>
    <property type="molecule type" value="Genomic_DNA"/>
</dbReference>
<evidence type="ECO:0000313" key="2">
    <source>
        <dbReference type="EMBL" id="QRC97714.1"/>
    </source>
</evidence>
<reference evidence="3" key="1">
    <citation type="journal article" date="2021" name="BMC Genomics">
        <title>Chromosome-level genome assembly and manually-curated proteome of model necrotroph Parastagonospora nodorum Sn15 reveals a genome-wide trove of candidate effector homologs, and redundancy of virulence-related functions within an accessory chromosome.</title>
        <authorList>
            <person name="Bertazzoni S."/>
            <person name="Jones D.A.B."/>
            <person name="Phan H.T."/>
            <person name="Tan K.-C."/>
            <person name="Hane J.K."/>
        </authorList>
    </citation>
    <scope>NUCLEOTIDE SEQUENCE [LARGE SCALE GENOMIC DNA]</scope>
    <source>
        <strain evidence="3">SN15 / ATCC MYA-4574 / FGSC 10173)</strain>
    </source>
</reference>
<protein>
    <submittedName>
        <fullName evidence="2">Uncharacterized protein</fullName>
    </submittedName>
</protein>
<dbReference type="VEuPathDB" id="FungiDB:JI435_410900"/>
<proteinExistence type="predicted"/>
<feature type="region of interest" description="Disordered" evidence="1">
    <location>
        <begin position="28"/>
        <end position="73"/>
    </location>
</feature>
<dbReference type="AlphaFoldDB" id="A0A7U2F753"/>
<sequence length="73" mass="7985">MGSTAHHCCRWFLKRRPLEAWHASHLPAGVDTGTLHPKASSPSPAPVESLDRPCAAEDATSTISSLRGRQRWP</sequence>
<accession>A0A7U2F753</accession>
<name>A0A7U2F753_PHANO</name>
<evidence type="ECO:0000256" key="1">
    <source>
        <dbReference type="SAM" id="MobiDB-lite"/>
    </source>
</evidence>
<keyword evidence="3" id="KW-1185">Reference proteome</keyword>
<dbReference type="Proteomes" id="UP000663193">
    <property type="component" value="Chromosome 7"/>
</dbReference>
<gene>
    <name evidence="2" type="ORF">JI435_410900</name>
</gene>